<keyword evidence="4" id="KW-0028">Amino-acid biosynthesis</keyword>
<feature type="binding site" evidence="4">
    <location>
        <begin position="96"/>
        <end position="97"/>
    </location>
    <ligand>
        <name>pyridoxal 5'-phosphate</name>
        <dbReference type="ChEBI" id="CHEBI:597326"/>
    </ligand>
</feature>
<keyword evidence="3 4" id="KW-0663">Pyridoxal phosphate</keyword>
<accession>A0A239J2G2</accession>
<comment type="cofactor">
    <cofactor evidence="4">
        <name>pyridoxal 5'-phosphate</name>
        <dbReference type="ChEBI" id="CHEBI:597326"/>
    </cofactor>
    <text evidence="4">Binds 1 pyridoxal phosphate per subunit.</text>
</comment>
<dbReference type="GO" id="GO:0003992">
    <property type="term" value="F:N2-acetyl-L-ornithine:2-oxoglutarate 5-aminotransferase activity"/>
    <property type="evidence" value="ECO:0007669"/>
    <property type="project" value="UniProtKB-UniRule"/>
</dbReference>
<dbReference type="FunFam" id="3.40.640.10:FF:000004">
    <property type="entry name" value="Acetylornithine aminotransferase"/>
    <property type="match status" value="1"/>
</dbReference>
<dbReference type="NCBIfam" id="TIGR00707">
    <property type="entry name" value="argD"/>
    <property type="match status" value="1"/>
</dbReference>
<dbReference type="InterPro" id="IPR049704">
    <property type="entry name" value="Aminotrans_3_PPA_site"/>
</dbReference>
<dbReference type="Gene3D" id="3.40.640.10">
    <property type="entry name" value="Type I PLP-dependent aspartate aminotransferase-like (Major domain)"/>
    <property type="match status" value="1"/>
</dbReference>
<keyword evidence="4" id="KW-0055">Arginine biosynthesis</keyword>
<comment type="subcellular location">
    <subcellularLocation>
        <location evidence="4">Cytoplasm</location>
    </subcellularLocation>
</comment>
<feature type="binding site" evidence="4">
    <location>
        <position position="132"/>
    </location>
    <ligand>
        <name>N(2)-acetyl-L-ornithine</name>
        <dbReference type="ChEBI" id="CHEBI:57805"/>
    </ligand>
</feature>
<dbReference type="AlphaFoldDB" id="A0A239J2G2"/>
<feature type="binding site" evidence="4">
    <location>
        <position position="271"/>
    </location>
    <ligand>
        <name>N(2)-acetyl-L-ornithine</name>
        <dbReference type="ChEBI" id="CHEBI:57805"/>
    </ligand>
</feature>
<dbReference type="Proteomes" id="UP000198440">
    <property type="component" value="Unassembled WGS sequence"/>
</dbReference>
<dbReference type="InterPro" id="IPR015424">
    <property type="entry name" value="PyrdxlP-dep_Trfase"/>
</dbReference>
<comment type="miscellaneous">
    <text evidence="4">May also have succinyldiaminopimelate aminotransferase activity, thus carrying out the corresponding step in lysine biosynthesis.</text>
</comment>
<dbReference type="EMBL" id="FZON01000048">
    <property type="protein sequence ID" value="SNT00226.1"/>
    <property type="molecule type" value="Genomic_DNA"/>
</dbReference>
<dbReference type="PANTHER" id="PTHR11986">
    <property type="entry name" value="AMINOTRANSFERASE CLASS III"/>
    <property type="match status" value="1"/>
</dbReference>
<dbReference type="UniPathway" id="UPA00068">
    <property type="reaction ID" value="UER00109"/>
</dbReference>
<dbReference type="HAMAP" id="MF_01107">
    <property type="entry name" value="ArgD_aminotrans_3"/>
    <property type="match status" value="1"/>
</dbReference>
<feature type="modified residue" description="N6-(pyridoxal phosphate)lysine" evidence="4">
    <location>
        <position position="243"/>
    </location>
</feature>
<dbReference type="RefSeq" id="WP_089279531.1">
    <property type="nucleotide sequence ID" value="NZ_FZON01000048.1"/>
</dbReference>
<comment type="similarity">
    <text evidence="4">Belongs to the class-III pyridoxal-phosphate-dependent aminotransferase family. ArgD subfamily.</text>
</comment>
<dbReference type="EC" id="2.6.1.11" evidence="4"/>
<evidence type="ECO:0000313" key="5">
    <source>
        <dbReference type="EMBL" id="SNT00226.1"/>
    </source>
</evidence>
<dbReference type="GO" id="GO:0006526">
    <property type="term" value="P:L-arginine biosynthetic process"/>
    <property type="evidence" value="ECO:0007669"/>
    <property type="project" value="UniProtKB-UniRule"/>
</dbReference>
<dbReference type="GO" id="GO:0042802">
    <property type="term" value="F:identical protein binding"/>
    <property type="evidence" value="ECO:0007669"/>
    <property type="project" value="TreeGrafter"/>
</dbReference>
<dbReference type="Pfam" id="PF00202">
    <property type="entry name" value="Aminotran_3"/>
    <property type="match status" value="1"/>
</dbReference>
<dbReference type="InterPro" id="IPR015422">
    <property type="entry name" value="PyrdxlP-dep_Trfase_small"/>
</dbReference>
<feature type="binding site" evidence="4">
    <location>
        <position position="129"/>
    </location>
    <ligand>
        <name>pyridoxal 5'-phosphate</name>
        <dbReference type="ChEBI" id="CHEBI:597326"/>
    </ligand>
</feature>
<dbReference type="InterPro" id="IPR004636">
    <property type="entry name" value="AcOrn/SuccOrn_fam"/>
</dbReference>
<comment type="subunit">
    <text evidence="4">Homodimer.</text>
</comment>
<protein>
    <recommendedName>
        <fullName evidence="4">Acetylornithine aminotransferase</fullName>
        <shortName evidence="4">ACOAT</shortName>
        <ecNumber evidence="4">2.6.1.11</ecNumber>
    </recommendedName>
</protein>
<feature type="binding site" evidence="4">
    <location>
        <position position="272"/>
    </location>
    <ligand>
        <name>pyridoxal 5'-phosphate</name>
        <dbReference type="ChEBI" id="CHEBI:597326"/>
    </ligand>
</feature>
<reference evidence="5 6" key="1">
    <citation type="submission" date="2017-06" db="EMBL/GenBank/DDBJ databases">
        <authorList>
            <person name="Kim H.J."/>
            <person name="Triplett B.A."/>
        </authorList>
    </citation>
    <scope>NUCLEOTIDE SEQUENCE [LARGE SCALE GENOMIC DNA]</scope>
    <source>
        <strain evidence="5 6">DSM 11445</strain>
    </source>
</reference>
<dbReference type="SUPFAM" id="SSF53383">
    <property type="entry name" value="PLP-dependent transferases"/>
    <property type="match status" value="1"/>
</dbReference>
<dbReference type="OrthoDB" id="9801834at2"/>
<dbReference type="InterPro" id="IPR015421">
    <property type="entry name" value="PyrdxlP-dep_Trfase_major"/>
</dbReference>
<feature type="binding site" evidence="4">
    <location>
        <begin position="214"/>
        <end position="217"/>
    </location>
    <ligand>
        <name>pyridoxal 5'-phosphate</name>
        <dbReference type="ChEBI" id="CHEBI:597326"/>
    </ligand>
</feature>
<proteinExistence type="inferred from homology"/>
<dbReference type="PANTHER" id="PTHR11986:SF113">
    <property type="entry name" value="SUCCINYLORNITHINE TRANSAMINASE"/>
    <property type="match status" value="1"/>
</dbReference>
<dbReference type="PIRSF" id="PIRSF000521">
    <property type="entry name" value="Transaminase_4ab_Lys_Orn"/>
    <property type="match status" value="1"/>
</dbReference>
<keyword evidence="2 4" id="KW-0808">Transferase</keyword>
<gene>
    <name evidence="4" type="primary">argD</name>
    <name evidence="5" type="ORF">SAMN04488078_104826</name>
</gene>
<evidence type="ECO:0000256" key="2">
    <source>
        <dbReference type="ARBA" id="ARBA00022679"/>
    </source>
</evidence>
<dbReference type="GO" id="GO:0005737">
    <property type="term" value="C:cytoplasm"/>
    <property type="evidence" value="ECO:0007669"/>
    <property type="project" value="UniProtKB-SubCell"/>
</dbReference>
<evidence type="ECO:0000256" key="4">
    <source>
        <dbReference type="HAMAP-Rule" id="MF_01107"/>
    </source>
</evidence>
<evidence type="ECO:0000256" key="3">
    <source>
        <dbReference type="ARBA" id="ARBA00022898"/>
    </source>
</evidence>
<comment type="catalytic activity">
    <reaction evidence="4">
        <text>N(2)-acetyl-L-ornithine + 2-oxoglutarate = N-acetyl-L-glutamate 5-semialdehyde + L-glutamate</text>
        <dbReference type="Rhea" id="RHEA:18049"/>
        <dbReference type="ChEBI" id="CHEBI:16810"/>
        <dbReference type="ChEBI" id="CHEBI:29123"/>
        <dbReference type="ChEBI" id="CHEBI:29985"/>
        <dbReference type="ChEBI" id="CHEBI:57805"/>
        <dbReference type="EC" id="2.6.1.11"/>
    </reaction>
</comment>
<sequence length="393" mass="41636">MIPSVLPTYNRAPLHFVKGEGCWLFEEDGRRFLDLGSGIAVNVLGHAHSPLVAALTEQANKLWHVSNLYEIPQQQALADRLVETTFADTVFFTNSGTEACELAVKMARKYWYEKGHPEKTGILTFDGCFHGRSSAAIAASGSDKMVKGFGPVLGGFKTLPWGDHDALHAAIDDTTGAILIEPVQGEGGIRTLPDQCLKGLRDLCDEKGLLLILDEVQCGVGRTGRLFAHEWAGITPDIMMIAKGIGGGFPLGAVLATEDAACGMVAGTHGSTYGGNPLGCAVGKAVLDIVSDPDFLDDVRARAGLLRQKLEGLVAAHPGVFEGVRGCGMMLGLKSKLPPADVVKAGYAAEVITVPAADNIVRLLPPLNITEDEIQEAFNRLDTAATALESQPA</sequence>
<dbReference type="PROSITE" id="PS00600">
    <property type="entry name" value="AA_TRANSFER_CLASS_3"/>
    <property type="match status" value="1"/>
</dbReference>
<dbReference type="NCBIfam" id="NF002325">
    <property type="entry name" value="PRK01278.1"/>
    <property type="match status" value="1"/>
</dbReference>
<keyword evidence="4" id="KW-0963">Cytoplasm</keyword>
<name>A0A239J2G2_9RHOB</name>
<evidence type="ECO:0000256" key="1">
    <source>
        <dbReference type="ARBA" id="ARBA00022576"/>
    </source>
</evidence>
<organism evidence="5 6">
    <name type="scientific">Antarctobacter heliothermus</name>
    <dbReference type="NCBI Taxonomy" id="74033"/>
    <lineage>
        <taxon>Bacteria</taxon>
        <taxon>Pseudomonadati</taxon>
        <taxon>Pseudomonadota</taxon>
        <taxon>Alphaproteobacteria</taxon>
        <taxon>Rhodobacterales</taxon>
        <taxon>Roseobacteraceae</taxon>
        <taxon>Antarctobacter</taxon>
    </lineage>
</organism>
<comment type="pathway">
    <text evidence="4">Amino-acid biosynthesis; L-arginine biosynthesis; N(2)-acetyl-L-ornithine from L-glutamate: step 4/4.</text>
</comment>
<evidence type="ECO:0000313" key="6">
    <source>
        <dbReference type="Proteomes" id="UP000198440"/>
    </source>
</evidence>
<keyword evidence="1 4" id="KW-0032">Aminotransferase</keyword>
<dbReference type="GO" id="GO:0030170">
    <property type="term" value="F:pyridoxal phosphate binding"/>
    <property type="evidence" value="ECO:0007669"/>
    <property type="project" value="InterPro"/>
</dbReference>
<dbReference type="InterPro" id="IPR005814">
    <property type="entry name" value="Aminotrans_3"/>
</dbReference>
<dbReference type="Gene3D" id="3.90.1150.10">
    <property type="entry name" value="Aspartate Aminotransferase, domain 1"/>
    <property type="match status" value="1"/>
</dbReference>
<dbReference type="CDD" id="cd00610">
    <property type="entry name" value="OAT_like"/>
    <property type="match status" value="1"/>
</dbReference>
<dbReference type="InterPro" id="IPR050103">
    <property type="entry name" value="Class-III_PLP-dep_AT"/>
</dbReference>